<accession>A0ABM9P5Y9</accession>
<dbReference type="PANTHER" id="PTHR39624">
    <property type="entry name" value="PROTEIN INVOLVED IN RIMO-MEDIATED BETA-METHYLTHIOLATION OF RIBOSOMAL PROTEIN S12 YCAO"/>
    <property type="match status" value="1"/>
</dbReference>
<dbReference type="Pfam" id="PF02566">
    <property type="entry name" value="OsmC"/>
    <property type="match status" value="1"/>
</dbReference>
<dbReference type="RefSeq" id="WP_348713554.1">
    <property type="nucleotide sequence ID" value="NZ_CAXIXY010000007.1"/>
</dbReference>
<sequence>MAKVQLQLTSRDYLVESKMRHHFAVVDEPVTMGGDDNGATPMEYLYTALGSCVAITLRMYAQRKGWDLGKISVDISQKNVQTEDGVSQVFVEDISFEKEPTDEQKKRLKEIAGKCPVARIIKGENIIESNIL</sequence>
<dbReference type="SUPFAM" id="SSF82784">
    <property type="entry name" value="OsmC-like"/>
    <property type="match status" value="1"/>
</dbReference>
<evidence type="ECO:0000313" key="2">
    <source>
        <dbReference type="Proteomes" id="UP001497416"/>
    </source>
</evidence>
<dbReference type="InterPro" id="IPR003718">
    <property type="entry name" value="OsmC/Ohr_fam"/>
</dbReference>
<protein>
    <submittedName>
        <fullName evidence="1">Redox protein</fullName>
    </submittedName>
</protein>
<dbReference type="InterPro" id="IPR015946">
    <property type="entry name" value="KH_dom-like_a/b"/>
</dbReference>
<comment type="caution">
    <text evidence="1">The sequence shown here is derived from an EMBL/GenBank/DDBJ whole genome shotgun (WGS) entry which is preliminary data.</text>
</comment>
<evidence type="ECO:0000313" key="1">
    <source>
        <dbReference type="EMBL" id="CAL2093172.1"/>
    </source>
</evidence>
<keyword evidence="2" id="KW-1185">Reference proteome</keyword>
<proteinExistence type="predicted"/>
<dbReference type="InterPro" id="IPR036102">
    <property type="entry name" value="OsmC/Ohrsf"/>
</dbReference>
<dbReference type="PANTHER" id="PTHR39624:SF2">
    <property type="entry name" value="OSMC-LIKE PROTEIN"/>
    <property type="match status" value="1"/>
</dbReference>
<dbReference type="Proteomes" id="UP001497416">
    <property type="component" value="Unassembled WGS sequence"/>
</dbReference>
<reference evidence="1 2" key="1">
    <citation type="submission" date="2024-05" db="EMBL/GenBank/DDBJ databases">
        <authorList>
            <person name="Duchaud E."/>
        </authorList>
    </citation>
    <scope>NUCLEOTIDE SEQUENCE [LARGE SCALE GENOMIC DNA]</scope>
    <source>
        <strain evidence="1">Ena-SAMPLE-TAB-13-05-2024-13:56:06:370-140302</strain>
    </source>
</reference>
<organism evidence="1 2">
    <name type="scientific">Tenacibaculum platacis</name>
    <dbReference type="NCBI Taxonomy" id="3137852"/>
    <lineage>
        <taxon>Bacteria</taxon>
        <taxon>Pseudomonadati</taxon>
        <taxon>Bacteroidota</taxon>
        <taxon>Flavobacteriia</taxon>
        <taxon>Flavobacteriales</taxon>
        <taxon>Flavobacteriaceae</taxon>
        <taxon>Tenacibaculum</taxon>
    </lineage>
</organism>
<gene>
    <name evidence="1" type="ORF">T190607A01A_50151</name>
</gene>
<dbReference type="EMBL" id="CAXIXY010000007">
    <property type="protein sequence ID" value="CAL2093172.1"/>
    <property type="molecule type" value="Genomic_DNA"/>
</dbReference>
<name>A0ABM9P5Y9_9FLAO</name>
<dbReference type="Gene3D" id="3.30.300.20">
    <property type="match status" value="1"/>
</dbReference>